<proteinExistence type="predicted"/>
<evidence type="ECO:0000313" key="3">
    <source>
        <dbReference type="JaponicusDB" id="SJAG_02568"/>
    </source>
</evidence>
<gene>
    <name evidence="3" type="primary">adg1</name>
    <name evidence="2" type="ORF">SJAG_02568</name>
</gene>
<feature type="signal peptide" evidence="1">
    <location>
        <begin position="1"/>
        <end position="24"/>
    </location>
</feature>
<dbReference type="RefSeq" id="XP_002173776.1">
    <property type="nucleotide sequence ID" value="XM_002173740.2"/>
</dbReference>
<dbReference type="VEuPathDB" id="FungiDB:SJAG_02568"/>
<name>B6K0L2_SCHJY</name>
<dbReference type="AlphaFoldDB" id="B6K0L2"/>
<reference evidence="2 4" key="1">
    <citation type="journal article" date="2011" name="Science">
        <title>Comparative functional genomics of the fission yeasts.</title>
        <authorList>
            <person name="Rhind N."/>
            <person name="Chen Z."/>
            <person name="Yassour M."/>
            <person name="Thompson D.A."/>
            <person name="Haas B.J."/>
            <person name="Habib N."/>
            <person name="Wapinski I."/>
            <person name="Roy S."/>
            <person name="Lin M.F."/>
            <person name="Heiman D.I."/>
            <person name="Young S.K."/>
            <person name="Furuya K."/>
            <person name="Guo Y."/>
            <person name="Pidoux A."/>
            <person name="Chen H.M."/>
            <person name="Robbertse B."/>
            <person name="Goldberg J.M."/>
            <person name="Aoki K."/>
            <person name="Bayne E.H."/>
            <person name="Berlin A.M."/>
            <person name="Desjardins C.A."/>
            <person name="Dobbs E."/>
            <person name="Dukaj L."/>
            <person name="Fan L."/>
            <person name="FitzGerald M.G."/>
            <person name="French C."/>
            <person name="Gujja S."/>
            <person name="Hansen K."/>
            <person name="Keifenheim D."/>
            <person name="Levin J.Z."/>
            <person name="Mosher R.A."/>
            <person name="Mueller C.A."/>
            <person name="Pfiffner J."/>
            <person name="Priest M."/>
            <person name="Russ C."/>
            <person name="Smialowska A."/>
            <person name="Swoboda P."/>
            <person name="Sykes S.M."/>
            <person name="Vaughn M."/>
            <person name="Vengrova S."/>
            <person name="Yoder R."/>
            <person name="Zeng Q."/>
            <person name="Allshire R."/>
            <person name="Baulcombe D."/>
            <person name="Birren B.W."/>
            <person name="Brown W."/>
            <person name="Ekwall K."/>
            <person name="Kellis M."/>
            <person name="Leatherwood J."/>
            <person name="Levin H."/>
            <person name="Margalit H."/>
            <person name="Martienssen R."/>
            <person name="Nieduszynski C.A."/>
            <person name="Spatafora J.W."/>
            <person name="Friedman N."/>
            <person name="Dalgaard J.Z."/>
            <person name="Baumann P."/>
            <person name="Niki H."/>
            <person name="Regev A."/>
            <person name="Nusbaum C."/>
        </authorList>
    </citation>
    <scope>NUCLEOTIDE SEQUENCE [LARGE SCALE GENOMIC DNA]</scope>
    <source>
        <strain evidence="4">yFS275 / FY16936</strain>
    </source>
</reference>
<sequence>MKLMNLRIWTAVLFGICCLAGASADPADEASRVSSVASPTPAPTTESSAGRSTVTVYLVTTVNGASSASDAAAASPQPVATVVSVLKPDVITVTAYPDASSSVASGYSVLIESVSSGSVVSTVASPSDSTYSASIHVPSQNATFFTTRNPLVSLSTKSIATSFSLAIPTQRFVTNTTSANSSSASAVPTSVLA</sequence>
<dbReference type="HOGENOM" id="CLU_1409559_0_0_1"/>
<evidence type="ECO:0000256" key="1">
    <source>
        <dbReference type="SAM" id="SignalP"/>
    </source>
</evidence>
<feature type="chain" id="PRO_5002845006" evidence="1">
    <location>
        <begin position="25"/>
        <end position="193"/>
    </location>
</feature>
<keyword evidence="1" id="KW-0732">Signal</keyword>
<dbReference type="GeneID" id="7051196"/>
<evidence type="ECO:0000313" key="2">
    <source>
        <dbReference type="EMBL" id="EEB07483.1"/>
    </source>
</evidence>
<protein>
    <submittedName>
        <fullName evidence="2">Uncharacterized protein</fullName>
    </submittedName>
</protein>
<dbReference type="Proteomes" id="UP000001744">
    <property type="component" value="Unassembled WGS sequence"/>
</dbReference>
<dbReference type="JaponicusDB" id="SJAG_02568">
    <property type="gene designation" value="adg1"/>
</dbReference>
<organism evidence="2 4">
    <name type="scientific">Schizosaccharomyces japonicus (strain yFS275 / FY16936)</name>
    <name type="common">Fission yeast</name>
    <dbReference type="NCBI Taxonomy" id="402676"/>
    <lineage>
        <taxon>Eukaryota</taxon>
        <taxon>Fungi</taxon>
        <taxon>Dikarya</taxon>
        <taxon>Ascomycota</taxon>
        <taxon>Taphrinomycotina</taxon>
        <taxon>Schizosaccharomycetes</taxon>
        <taxon>Schizosaccharomycetales</taxon>
        <taxon>Schizosaccharomycetaceae</taxon>
        <taxon>Schizosaccharomyces</taxon>
    </lineage>
</organism>
<evidence type="ECO:0000313" key="4">
    <source>
        <dbReference type="Proteomes" id="UP000001744"/>
    </source>
</evidence>
<dbReference type="EMBL" id="KE651166">
    <property type="protein sequence ID" value="EEB07483.1"/>
    <property type="molecule type" value="Genomic_DNA"/>
</dbReference>
<keyword evidence="4" id="KW-1185">Reference proteome</keyword>
<accession>B6K0L2</accession>